<evidence type="ECO:0000256" key="1">
    <source>
        <dbReference type="SAM" id="Phobius"/>
    </source>
</evidence>
<dbReference type="EMBL" id="JAVDWO010000011">
    <property type="protein sequence ID" value="MDR7193902.1"/>
    <property type="molecule type" value="Genomic_DNA"/>
</dbReference>
<reference evidence="2 3" key="1">
    <citation type="submission" date="2023-07" db="EMBL/GenBank/DDBJ databases">
        <title>Sorghum-associated microbial communities from plants grown in Nebraska, USA.</title>
        <authorList>
            <person name="Schachtman D."/>
        </authorList>
    </citation>
    <scope>NUCLEOTIDE SEQUENCE [LARGE SCALE GENOMIC DNA]</scope>
    <source>
        <strain evidence="2 3">4099</strain>
    </source>
</reference>
<keyword evidence="1" id="KW-0812">Transmembrane</keyword>
<feature type="transmembrane region" description="Helical" evidence="1">
    <location>
        <begin position="21"/>
        <end position="41"/>
    </location>
</feature>
<keyword evidence="1" id="KW-0472">Membrane</keyword>
<keyword evidence="3" id="KW-1185">Reference proteome</keyword>
<feature type="transmembrane region" description="Helical" evidence="1">
    <location>
        <begin position="82"/>
        <end position="102"/>
    </location>
</feature>
<evidence type="ECO:0000313" key="2">
    <source>
        <dbReference type="EMBL" id="MDR7193902.1"/>
    </source>
</evidence>
<proteinExistence type="predicted"/>
<dbReference type="RefSeq" id="WP_310236576.1">
    <property type="nucleotide sequence ID" value="NZ_JAVDWO010000011.1"/>
</dbReference>
<gene>
    <name evidence="2" type="ORF">J2W68_002643</name>
</gene>
<organism evidence="2 3">
    <name type="scientific">Luteimonas terrae</name>
    <dbReference type="NCBI Taxonomy" id="1530191"/>
    <lineage>
        <taxon>Bacteria</taxon>
        <taxon>Pseudomonadati</taxon>
        <taxon>Pseudomonadota</taxon>
        <taxon>Gammaproteobacteria</taxon>
        <taxon>Lysobacterales</taxon>
        <taxon>Lysobacteraceae</taxon>
        <taxon>Luteimonas</taxon>
    </lineage>
</organism>
<dbReference type="Proteomes" id="UP001256588">
    <property type="component" value="Unassembled WGS sequence"/>
</dbReference>
<evidence type="ECO:0000313" key="3">
    <source>
        <dbReference type="Proteomes" id="UP001256588"/>
    </source>
</evidence>
<feature type="transmembrane region" description="Helical" evidence="1">
    <location>
        <begin position="108"/>
        <end position="129"/>
    </location>
</feature>
<accession>A0ABU1XYN9</accession>
<comment type="caution">
    <text evidence="2">The sequence shown here is derived from an EMBL/GenBank/DDBJ whole genome shotgun (WGS) entry which is preliminary data.</text>
</comment>
<name>A0ABU1XYN9_9GAMM</name>
<keyword evidence="1" id="KW-1133">Transmembrane helix</keyword>
<feature type="transmembrane region" description="Helical" evidence="1">
    <location>
        <begin position="56"/>
        <end position="75"/>
    </location>
</feature>
<sequence>MFRTAVVWYELRLRRATGMTNRPVLFGACISAILGIAYWAAVSGMLGGGEPWDADAFWTLVYPGALLLSAILGVAMPMRAWLWGLIAVFVQVLVVIAVSGAAPLLLAGVLYAAVLSIPAALVSGAAGWIRRRMHGVAPH</sequence>
<protein>
    <submittedName>
        <fullName evidence="2">Uncharacterized protein</fullName>
    </submittedName>
</protein>